<name>A0A7R9CW62_TIMCR</name>
<accession>A0A7R9CW62</accession>
<evidence type="ECO:0000313" key="1">
    <source>
        <dbReference type="EMBL" id="CAD7403611.1"/>
    </source>
</evidence>
<dbReference type="EMBL" id="OC318897">
    <property type="protein sequence ID" value="CAD7403611.1"/>
    <property type="molecule type" value="Genomic_DNA"/>
</dbReference>
<dbReference type="AlphaFoldDB" id="A0A7R9CW62"/>
<gene>
    <name evidence="1" type="ORF">TCEB3V08_LOCUS7074</name>
</gene>
<reference evidence="1" key="1">
    <citation type="submission" date="2020-11" db="EMBL/GenBank/DDBJ databases">
        <authorList>
            <person name="Tran Van P."/>
        </authorList>
    </citation>
    <scope>NUCLEOTIDE SEQUENCE</scope>
</reference>
<proteinExistence type="predicted"/>
<organism evidence="1">
    <name type="scientific">Timema cristinae</name>
    <name type="common">Walking stick</name>
    <dbReference type="NCBI Taxonomy" id="61476"/>
    <lineage>
        <taxon>Eukaryota</taxon>
        <taxon>Metazoa</taxon>
        <taxon>Ecdysozoa</taxon>
        <taxon>Arthropoda</taxon>
        <taxon>Hexapoda</taxon>
        <taxon>Insecta</taxon>
        <taxon>Pterygota</taxon>
        <taxon>Neoptera</taxon>
        <taxon>Polyneoptera</taxon>
        <taxon>Phasmatodea</taxon>
        <taxon>Timematodea</taxon>
        <taxon>Timematoidea</taxon>
        <taxon>Timematidae</taxon>
        <taxon>Timema</taxon>
    </lineage>
</organism>
<sequence length="140" mass="15453">MRGSPTHLETSVAAGLELSGIWSVNKSLRRLLSVQKMRLGTTSEEPADSERKELVNWPPVFHATTMMSVFAETTCISPNSTRATGQKLCRCKHEDDDEDDDECSSKCAEDSHFDLSCVGSSTAGRMSHFDKCHLIDSMVI</sequence>
<protein>
    <submittedName>
        <fullName evidence="1">Uncharacterized protein</fullName>
    </submittedName>
</protein>